<evidence type="ECO:0000313" key="3">
    <source>
        <dbReference type="EMBL" id="GGZ63029.1"/>
    </source>
</evidence>
<evidence type="ECO:0000256" key="1">
    <source>
        <dbReference type="ARBA" id="ARBA00005953"/>
    </source>
</evidence>
<dbReference type="CDD" id="cd00586">
    <property type="entry name" value="4HBT"/>
    <property type="match status" value="1"/>
</dbReference>
<evidence type="ECO:0000256" key="2">
    <source>
        <dbReference type="ARBA" id="ARBA00022801"/>
    </source>
</evidence>
<proteinExistence type="inferred from homology"/>
<keyword evidence="2" id="KW-0378">Hydrolase</keyword>
<dbReference type="SUPFAM" id="SSF54637">
    <property type="entry name" value="Thioesterase/thiol ester dehydrase-isomerase"/>
    <property type="match status" value="1"/>
</dbReference>
<name>A0A8H9M4E3_9ALTE</name>
<dbReference type="PANTHER" id="PTHR31793">
    <property type="entry name" value="4-HYDROXYBENZOYL-COA THIOESTERASE FAMILY MEMBER"/>
    <property type="match status" value="1"/>
</dbReference>
<dbReference type="InterPro" id="IPR029069">
    <property type="entry name" value="HotDog_dom_sf"/>
</dbReference>
<comment type="caution">
    <text evidence="3">The sequence shown here is derived from an EMBL/GenBank/DDBJ whole genome shotgun (WGS) entry which is preliminary data.</text>
</comment>
<dbReference type="InterPro" id="IPR050563">
    <property type="entry name" value="4-hydroxybenzoyl-CoA_TE"/>
</dbReference>
<dbReference type="Proteomes" id="UP000622604">
    <property type="component" value="Unassembled WGS sequence"/>
</dbReference>
<reference evidence="3" key="1">
    <citation type="journal article" date="2014" name="Int. J. Syst. Evol. Microbiol.">
        <title>Complete genome sequence of Corynebacterium casei LMG S-19264T (=DSM 44701T), isolated from a smear-ripened cheese.</title>
        <authorList>
            <consortium name="US DOE Joint Genome Institute (JGI-PGF)"/>
            <person name="Walter F."/>
            <person name="Albersmeier A."/>
            <person name="Kalinowski J."/>
            <person name="Ruckert C."/>
        </authorList>
    </citation>
    <scope>NUCLEOTIDE SEQUENCE</scope>
    <source>
        <strain evidence="3">KCTC 32337</strain>
    </source>
</reference>
<dbReference type="PIRSF" id="PIRSF003230">
    <property type="entry name" value="YbgC"/>
    <property type="match status" value="1"/>
</dbReference>
<dbReference type="EMBL" id="BMZC01000005">
    <property type="protein sequence ID" value="GGZ63029.1"/>
    <property type="molecule type" value="Genomic_DNA"/>
</dbReference>
<accession>A0A8H9M4E3</accession>
<reference evidence="3" key="2">
    <citation type="submission" date="2020-09" db="EMBL/GenBank/DDBJ databases">
        <authorList>
            <person name="Sun Q."/>
            <person name="Kim S."/>
        </authorList>
    </citation>
    <scope>NUCLEOTIDE SEQUENCE</scope>
    <source>
        <strain evidence="3">KCTC 32337</strain>
    </source>
</reference>
<gene>
    <name evidence="3" type="ORF">GCM10011274_21320</name>
</gene>
<organism evidence="3 4">
    <name type="scientific">Paraglaciecola chathamensis</name>
    <dbReference type="NCBI Taxonomy" id="368405"/>
    <lineage>
        <taxon>Bacteria</taxon>
        <taxon>Pseudomonadati</taxon>
        <taxon>Pseudomonadota</taxon>
        <taxon>Gammaproteobacteria</taxon>
        <taxon>Alteromonadales</taxon>
        <taxon>Alteromonadaceae</taxon>
        <taxon>Paraglaciecola</taxon>
    </lineage>
</organism>
<evidence type="ECO:0000313" key="4">
    <source>
        <dbReference type="Proteomes" id="UP000622604"/>
    </source>
</evidence>
<dbReference type="Pfam" id="PF13279">
    <property type="entry name" value="4HBT_2"/>
    <property type="match status" value="1"/>
</dbReference>
<dbReference type="PANTHER" id="PTHR31793:SF27">
    <property type="entry name" value="NOVEL THIOESTERASE SUPERFAMILY DOMAIN AND SAPOSIN A-TYPE DOMAIN CONTAINING PROTEIN (0610012H03RIK)"/>
    <property type="match status" value="1"/>
</dbReference>
<dbReference type="NCBIfam" id="TIGR00051">
    <property type="entry name" value="YbgC/FadM family acyl-CoA thioesterase"/>
    <property type="match status" value="1"/>
</dbReference>
<dbReference type="AlphaFoldDB" id="A0A8H9M4E3"/>
<dbReference type="GO" id="GO:0047617">
    <property type="term" value="F:fatty acyl-CoA hydrolase activity"/>
    <property type="evidence" value="ECO:0007669"/>
    <property type="project" value="TreeGrafter"/>
</dbReference>
<dbReference type="Gene3D" id="3.10.129.10">
    <property type="entry name" value="Hotdog Thioesterase"/>
    <property type="match status" value="1"/>
</dbReference>
<sequence length="151" mass="17107">MDVRMADFNYYFRVRYGECDAQSVVFNARYADYVDITMTEYFRVFYGGFENLITQGYETQVVNLNISWKSSARFDDVIHGTVGVKKIGNSSFTCQVHLTQQQSKKPIASADITYVCVDSSSFEKKAVPQSLREAFDAPIQPITINHAGDVL</sequence>
<dbReference type="InterPro" id="IPR006684">
    <property type="entry name" value="YbgC/YbaW"/>
</dbReference>
<protein>
    <submittedName>
        <fullName evidence="3">4-hydroxybenzoyl-CoA thioesterase</fullName>
    </submittedName>
</protein>
<comment type="similarity">
    <text evidence="1">Belongs to the 4-hydroxybenzoyl-CoA thioesterase family.</text>
</comment>